<proteinExistence type="predicted"/>
<evidence type="ECO:0000313" key="1">
    <source>
        <dbReference type="EMBL" id="KRH95238.1"/>
    </source>
</evidence>
<evidence type="ECO:0000313" key="2">
    <source>
        <dbReference type="Proteomes" id="UP000051530"/>
    </source>
</evidence>
<dbReference type="AlphaFoldDB" id="A0A0R0M0X9"/>
<organism evidence="1 2">
    <name type="scientific">Pseudoloma neurophilia</name>
    <dbReference type="NCBI Taxonomy" id="146866"/>
    <lineage>
        <taxon>Eukaryota</taxon>
        <taxon>Fungi</taxon>
        <taxon>Fungi incertae sedis</taxon>
        <taxon>Microsporidia</taxon>
        <taxon>Pseudoloma</taxon>
    </lineage>
</organism>
<gene>
    <name evidence="1" type="ORF">M153_1100018673</name>
</gene>
<accession>A0A0R0M0X9</accession>
<sequence>MSFDTQEAMKKSFFLVKIRGQLEKIPVFLKIELDHIKKETECIFKDGFSCLKNEADYEILMAEITKIISEITRFVNDLNILKIKMDSLPYQNSSYYRMKEELNEKFFLSISERKLPFMSHKLYNYISCIIKNSPYLKDDPYLQEMYDSKYLTKILKYNDVISNWESEFLRYRSNSHIPCFGSTSKDEYDTFSANK</sequence>
<reference evidence="1 2" key="1">
    <citation type="submission" date="2015-07" db="EMBL/GenBank/DDBJ databases">
        <title>The genome of Pseudoloma neurophilia, a relevant intracellular parasite of the zebrafish.</title>
        <authorList>
            <person name="Ndikumana S."/>
            <person name="Pelin A."/>
            <person name="Sanders J."/>
            <person name="Corradi N."/>
        </authorList>
    </citation>
    <scope>NUCLEOTIDE SEQUENCE [LARGE SCALE GENOMIC DNA]</scope>
    <source>
        <strain evidence="1 2">MK1</strain>
    </source>
</reference>
<dbReference type="EMBL" id="LGUB01000002">
    <property type="protein sequence ID" value="KRH95238.1"/>
    <property type="molecule type" value="Genomic_DNA"/>
</dbReference>
<dbReference type="Proteomes" id="UP000051530">
    <property type="component" value="Unassembled WGS sequence"/>
</dbReference>
<name>A0A0R0M0X9_9MICR</name>
<dbReference type="VEuPathDB" id="MicrosporidiaDB:M153_1100018673"/>
<comment type="caution">
    <text evidence="1">The sequence shown here is derived from an EMBL/GenBank/DDBJ whole genome shotgun (WGS) entry which is preliminary data.</text>
</comment>
<keyword evidence="2" id="KW-1185">Reference proteome</keyword>
<protein>
    <submittedName>
        <fullName evidence="1">Uncharacterized protein</fullName>
    </submittedName>
</protein>